<evidence type="ECO:0000313" key="3">
    <source>
        <dbReference type="EMBL" id="CAE0363044.1"/>
    </source>
</evidence>
<keyword evidence="2" id="KW-0812">Transmembrane</keyword>
<feature type="region of interest" description="Disordered" evidence="1">
    <location>
        <begin position="751"/>
        <end position="802"/>
    </location>
</feature>
<keyword evidence="2" id="KW-0472">Membrane</keyword>
<feature type="transmembrane region" description="Helical" evidence="2">
    <location>
        <begin position="440"/>
        <end position="457"/>
    </location>
</feature>
<evidence type="ECO:0000256" key="2">
    <source>
        <dbReference type="SAM" id="Phobius"/>
    </source>
</evidence>
<proteinExistence type="predicted"/>
<accession>A0A7S3JU93</accession>
<protein>
    <submittedName>
        <fullName evidence="3">Uncharacterized protein</fullName>
    </submittedName>
</protein>
<organism evidence="3">
    <name type="scientific">Aureoumbra lagunensis</name>
    <dbReference type="NCBI Taxonomy" id="44058"/>
    <lineage>
        <taxon>Eukaryota</taxon>
        <taxon>Sar</taxon>
        <taxon>Stramenopiles</taxon>
        <taxon>Ochrophyta</taxon>
        <taxon>Pelagophyceae</taxon>
        <taxon>Pelagomonadales</taxon>
        <taxon>Aureoumbra</taxon>
    </lineage>
</organism>
<feature type="compositionally biased region" description="Low complexity" evidence="1">
    <location>
        <begin position="751"/>
        <end position="761"/>
    </location>
</feature>
<gene>
    <name evidence="3" type="ORF">ALAG00032_LOCUS3785</name>
</gene>
<dbReference type="AlphaFoldDB" id="A0A7S3JU93"/>
<name>A0A7S3JU93_9STRA</name>
<sequence>MIEKHEKTEESFQTRRRSSRLDFFTGRSNQSNIKIVPAKEKEDTDDEEDADIIKKKEGASKDTIDTLLFQRLITIFSAVLDSAAMSNNWILIDRTNEQSSPTAELLLELAMQRNHSSKARPIILVIDSIDRLSRFHSNKAKEQVKHLQKLEKVAQPFGTDIIQERFHLDIISQAQDFSDWRSFIDLPLPCVPQKQHIRDNGISDKRKWMYHYSETIYGSGTHYIFLGSNDDSFPIEALQAPIGTVCAHGGSAAYGRLRSTILSGQPLVMLANTGGVTQAFSSCHRAILERSKSKESNNSTCDILSKIEIVSNENWAKHFGIAEIMFMLELHERAPLLFKKTIVAVDLIESSAEEVLSILTGCFSSIDGGIPELGLGSAETSCVLNAWQLYLLLKHSASQFYFYGLCLYWILLLLNVLTSLASTIYASSNKYATKNMNTDVLRNIIVILPVLSTFIATTRVRSRNIDKASICNTGAAYILSEIYYFRTRTGLYDSSIIHKTTNDFDKVQKSTTSPRAIFVQEIQRIFSAIIDSDVGNSSTLATTKKQHDQEAGLHSQFYAHLKQYVTENEPTLTPIENLDTTMNDNNTTIFPFQKHSDAFDVVEDDLVTPLSIESYIQCRAKPTAHYFQKCAPRLSSALSLLELLTNIVTSAGALLALINRAELVSFTVALAVAISNIIEFFALRPQLDTANAAVRDVQNMLSWFCAQSLVDRRTRTAKQHAVRVVEQAILGFYGSQPGTDAPFAIASDPATKATTGTKSTTPLPESGGTLPIQNVNNTGENTSSRKEPSSSSSSHPYSNIVK</sequence>
<feature type="compositionally biased region" description="Basic and acidic residues" evidence="1">
    <location>
        <begin position="1"/>
        <end position="13"/>
    </location>
</feature>
<feature type="transmembrane region" description="Helical" evidence="2">
    <location>
        <begin position="400"/>
        <end position="420"/>
    </location>
</feature>
<dbReference type="EMBL" id="HBIJ01005360">
    <property type="protein sequence ID" value="CAE0363044.1"/>
    <property type="molecule type" value="Transcribed_RNA"/>
</dbReference>
<evidence type="ECO:0000256" key="1">
    <source>
        <dbReference type="SAM" id="MobiDB-lite"/>
    </source>
</evidence>
<feature type="region of interest" description="Disordered" evidence="1">
    <location>
        <begin position="1"/>
        <end position="25"/>
    </location>
</feature>
<feature type="compositionally biased region" description="Polar residues" evidence="1">
    <location>
        <begin position="771"/>
        <end position="782"/>
    </location>
</feature>
<keyword evidence="2" id="KW-1133">Transmembrane helix</keyword>
<reference evidence="3" key="1">
    <citation type="submission" date="2021-01" db="EMBL/GenBank/DDBJ databases">
        <authorList>
            <person name="Corre E."/>
            <person name="Pelletier E."/>
            <person name="Niang G."/>
            <person name="Scheremetjew M."/>
            <person name="Finn R."/>
            <person name="Kale V."/>
            <person name="Holt S."/>
            <person name="Cochrane G."/>
            <person name="Meng A."/>
            <person name="Brown T."/>
            <person name="Cohen L."/>
        </authorList>
    </citation>
    <scope>NUCLEOTIDE SEQUENCE</scope>
    <source>
        <strain evidence="3">CCMP1510</strain>
    </source>
</reference>
<feature type="compositionally biased region" description="Low complexity" evidence="1">
    <location>
        <begin position="789"/>
        <end position="802"/>
    </location>
</feature>